<dbReference type="PATRIC" id="fig|556287.9.peg.322"/>
<organism evidence="1 2">
    <name type="scientific">Candidatus Liberibacter solanacearum</name>
    <dbReference type="NCBI Taxonomy" id="556287"/>
    <lineage>
        <taxon>Bacteria</taxon>
        <taxon>Pseudomonadati</taxon>
        <taxon>Pseudomonadota</taxon>
        <taxon>Alphaproteobacteria</taxon>
        <taxon>Hyphomicrobiales</taxon>
        <taxon>Rhizobiaceae</taxon>
        <taxon>Liberibacter</taxon>
    </lineage>
</organism>
<evidence type="ECO:0000313" key="1">
    <source>
        <dbReference type="EMBL" id="KJZ81585.1"/>
    </source>
</evidence>
<protein>
    <submittedName>
        <fullName evidence="1">Uncharacterized protein</fullName>
    </submittedName>
</protein>
<name>A0A0F4VK11_9HYPH</name>
<dbReference type="RefSeq" id="WP_045960570.1">
    <property type="nucleotide sequence ID" value="NZ_JMTK01000002.1"/>
</dbReference>
<proteinExistence type="predicted"/>
<dbReference type="AlphaFoldDB" id="A0A0F4VK11"/>
<accession>A0A0F4VK11</accession>
<reference evidence="1 2" key="1">
    <citation type="journal article" date="2015" name="Phytopathology">
        <title>Genomes of Candidatus Liberibacter solanacearum haplotype A from New Zealand and the USA suggest significant genome plasticity in the species.</title>
        <authorList>
            <person name="Thompson S.M."/>
            <person name="Johnson C.P."/>
            <person name="Lu A.Y."/>
            <person name="Frampton R.A."/>
            <person name="Sullivan K.L."/>
            <person name="Fiers M.W."/>
            <person name="Crowhurst R.N."/>
            <person name="Pitman A.R."/>
            <person name="Scott I."/>
            <person name="Gudmestad N.C."/>
            <person name="Smith G.R."/>
        </authorList>
    </citation>
    <scope>NUCLEOTIDE SEQUENCE [LARGE SCALE GENOMIC DNA]</scope>
    <source>
        <strain evidence="1 2">LsoNZ1</strain>
    </source>
</reference>
<evidence type="ECO:0000313" key="2">
    <source>
        <dbReference type="Proteomes" id="UP000033731"/>
    </source>
</evidence>
<keyword evidence="2" id="KW-1185">Reference proteome</keyword>
<comment type="caution">
    <text evidence="1">The sequence shown here is derived from an EMBL/GenBank/DDBJ whole genome shotgun (WGS) entry which is preliminary data.</text>
</comment>
<dbReference type="EMBL" id="JMTK01000002">
    <property type="protein sequence ID" value="KJZ81585.1"/>
    <property type="molecule type" value="Genomic_DNA"/>
</dbReference>
<sequence length="151" mass="17100">MVNPLVIGAFFSGLAGAISKYKEGKQSAEADRYRVSLAEENAKRADFLHLEREERAKREGILDAGLFQMKAEMSGLSGVSADLWIGQRYRDVHRDVYRERISRQQTVSRFLKEANWHQNNADASEVNKWWGMGATAITTAAKMYKASKKND</sequence>
<dbReference type="Proteomes" id="UP000033731">
    <property type="component" value="Unassembled WGS sequence"/>
</dbReference>
<gene>
    <name evidence="1" type="ORF">DJ66_0307</name>
</gene>